<dbReference type="PROSITE" id="PS51635">
    <property type="entry name" value="PNPLA"/>
    <property type="match status" value="1"/>
</dbReference>
<evidence type="ECO:0000256" key="2">
    <source>
        <dbReference type="ARBA" id="ARBA00022963"/>
    </source>
</evidence>
<evidence type="ECO:0000256" key="4">
    <source>
        <dbReference type="PROSITE-ProRule" id="PRU01161"/>
    </source>
</evidence>
<feature type="domain" description="PNPLA" evidence="5">
    <location>
        <begin position="10"/>
        <end position="118"/>
    </location>
</feature>
<evidence type="ECO:0000313" key="7">
    <source>
        <dbReference type="Proteomes" id="UP000292085"/>
    </source>
</evidence>
<name>A0A4Q6XUQ3_9SPHN</name>
<keyword evidence="3" id="KW-0443">Lipid metabolism</keyword>
<comment type="caution">
    <text evidence="6">The sequence shown here is derived from an EMBL/GenBank/DDBJ whole genome shotgun (WGS) entry which is preliminary data.</text>
</comment>
<proteinExistence type="predicted"/>
<feature type="short sequence motif" description="GXSXG" evidence="4">
    <location>
        <begin position="53"/>
        <end position="57"/>
    </location>
</feature>
<gene>
    <name evidence="6" type="ORF">EWE75_11210</name>
</gene>
<dbReference type="PANTHER" id="PTHR24185:SF1">
    <property type="entry name" value="CALCIUM-INDEPENDENT PHOSPHOLIPASE A2-GAMMA"/>
    <property type="match status" value="1"/>
</dbReference>
<dbReference type="PANTHER" id="PTHR24185">
    <property type="entry name" value="CALCIUM-INDEPENDENT PHOSPHOLIPASE A2-GAMMA"/>
    <property type="match status" value="1"/>
</dbReference>
<dbReference type="OrthoDB" id="9807112at2"/>
<sequence length="118" mass="12315">MSTDEPFRVLCLDGGGMRGAYTATYLNGLAKSFGIRRGGVDFDLGTGFDLICGTSTGAIVACALACGIPMARVIDLYAANGGKIFPRRLPKTAGLAFVRDLLLRSRDLRSGAAALRAA</sequence>
<comment type="caution">
    <text evidence="4">Lacks conserved residue(s) required for the propagation of feature annotation.</text>
</comment>
<dbReference type="GO" id="GO:0016020">
    <property type="term" value="C:membrane"/>
    <property type="evidence" value="ECO:0007669"/>
    <property type="project" value="TreeGrafter"/>
</dbReference>
<dbReference type="SUPFAM" id="SSF52151">
    <property type="entry name" value="FabD/lysophospholipase-like"/>
    <property type="match status" value="1"/>
</dbReference>
<dbReference type="InterPro" id="IPR016035">
    <property type="entry name" value="Acyl_Trfase/lysoPLipase"/>
</dbReference>
<dbReference type="Proteomes" id="UP000292085">
    <property type="component" value="Unassembled WGS sequence"/>
</dbReference>
<keyword evidence="1" id="KW-0378">Hydrolase</keyword>
<evidence type="ECO:0000256" key="1">
    <source>
        <dbReference type="ARBA" id="ARBA00022801"/>
    </source>
</evidence>
<organism evidence="6 7">
    <name type="scientific">Sphingomonas populi</name>
    <dbReference type="NCBI Taxonomy" id="2484750"/>
    <lineage>
        <taxon>Bacteria</taxon>
        <taxon>Pseudomonadati</taxon>
        <taxon>Pseudomonadota</taxon>
        <taxon>Alphaproteobacteria</taxon>
        <taxon>Sphingomonadales</taxon>
        <taxon>Sphingomonadaceae</taxon>
        <taxon>Sphingomonas</taxon>
    </lineage>
</organism>
<dbReference type="GO" id="GO:0006631">
    <property type="term" value="P:fatty acid metabolic process"/>
    <property type="evidence" value="ECO:0007669"/>
    <property type="project" value="TreeGrafter"/>
</dbReference>
<evidence type="ECO:0000313" key="6">
    <source>
        <dbReference type="EMBL" id="RZF64323.1"/>
    </source>
</evidence>
<dbReference type="Gene3D" id="3.40.1090.10">
    <property type="entry name" value="Cytosolic phospholipase A2 catalytic domain"/>
    <property type="match status" value="1"/>
</dbReference>
<keyword evidence="7" id="KW-1185">Reference proteome</keyword>
<dbReference type="RefSeq" id="WP_130157437.1">
    <property type="nucleotide sequence ID" value="NZ_SGIS01000015.1"/>
</dbReference>
<protein>
    <recommendedName>
        <fullName evidence="5">PNPLA domain-containing protein</fullName>
    </recommendedName>
</protein>
<dbReference type="GO" id="GO:0004620">
    <property type="term" value="F:phospholipase activity"/>
    <property type="evidence" value="ECO:0007669"/>
    <property type="project" value="TreeGrafter"/>
</dbReference>
<dbReference type="EMBL" id="SGIS01000015">
    <property type="protein sequence ID" value="RZF64323.1"/>
    <property type="molecule type" value="Genomic_DNA"/>
</dbReference>
<feature type="short sequence motif" description="GXGXXG" evidence="4">
    <location>
        <begin position="14"/>
        <end position="19"/>
    </location>
</feature>
<dbReference type="GO" id="GO:0016042">
    <property type="term" value="P:lipid catabolic process"/>
    <property type="evidence" value="ECO:0007669"/>
    <property type="project" value="UniProtKB-KW"/>
</dbReference>
<dbReference type="AlphaFoldDB" id="A0A4Q6XUQ3"/>
<keyword evidence="2" id="KW-0442">Lipid degradation</keyword>
<dbReference type="Pfam" id="PF01734">
    <property type="entry name" value="Patatin"/>
    <property type="match status" value="1"/>
</dbReference>
<reference evidence="6 7" key="1">
    <citation type="submission" date="2019-02" db="EMBL/GenBank/DDBJ databases">
        <authorList>
            <person name="Li Y."/>
        </authorList>
    </citation>
    <scope>NUCLEOTIDE SEQUENCE [LARGE SCALE GENOMIC DNA]</scope>
    <source>
        <strain evidence="6 7">3-7</strain>
    </source>
</reference>
<evidence type="ECO:0000259" key="5">
    <source>
        <dbReference type="PROSITE" id="PS51635"/>
    </source>
</evidence>
<evidence type="ECO:0000256" key="3">
    <source>
        <dbReference type="ARBA" id="ARBA00023098"/>
    </source>
</evidence>
<dbReference type="InterPro" id="IPR002641">
    <property type="entry name" value="PNPLA_dom"/>
</dbReference>
<accession>A0A4Q6XUQ3</accession>